<evidence type="ECO:0000313" key="2">
    <source>
        <dbReference type="EMBL" id="VDK84171.1"/>
    </source>
</evidence>
<organism evidence="2 3">
    <name type="scientific">Litomosoides sigmodontis</name>
    <name type="common">Filarial nematode worm</name>
    <dbReference type="NCBI Taxonomy" id="42156"/>
    <lineage>
        <taxon>Eukaryota</taxon>
        <taxon>Metazoa</taxon>
        <taxon>Ecdysozoa</taxon>
        <taxon>Nematoda</taxon>
        <taxon>Chromadorea</taxon>
        <taxon>Rhabditida</taxon>
        <taxon>Spirurina</taxon>
        <taxon>Spiruromorpha</taxon>
        <taxon>Filarioidea</taxon>
        <taxon>Onchocercidae</taxon>
        <taxon>Litomosoides</taxon>
    </lineage>
</organism>
<dbReference type="SUPFAM" id="SSF49265">
    <property type="entry name" value="Fibronectin type III"/>
    <property type="match status" value="1"/>
</dbReference>
<keyword evidence="3" id="KW-1185">Reference proteome</keyword>
<feature type="transmembrane region" description="Helical" evidence="1">
    <location>
        <begin position="236"/>
        <end position="258"/>
    </location>
</feature>
<proteinExistence type="predicted"/>
<dbReference type="STRING" id="42156.A0A3P6V2D7"/>
<name>A0A3P6V2D7_LITSI</name>
<evidence type="ECO:0000256" key="1">
    <source>
        <dbReference type="SAM" id="Phobius"/>
    </source>
</evidence>
<keyword evidence="1" id="KW-0472">Membrane</keyword>
<dbReference type="OrthoDB" id="5783913at2759"/>
<dbReference type="Proteomes" id="UP000277928">
    <property type="component" value="Unassembled WGS sequence"/>
</dbReference>
<gene>
    <name evidence="2" type="ORF">NLS_LOCUS6535</name>
</gene>
<dbReference type="OMA" id="YSITVIN"/>
<keyword evidence="1" id="KW-0812">Transmembrane</keyword>
<sequence>MVITTQYNNDDGLCALVKWYHSSYQRELPPDISDDTFGSCHYSITVINKTSQQTVLFTLDNGNGILLPNLQFSTEYFVAVRSIPSEVIDSSLSHQRNASHVGDTTLLLEQKFLTPRCSEVFGSGSLECAPEPVKSMEAIVSANGSVNIQWIPSTDPNAILVYQLLYRSLTNHYDCNNDPSSIYVNAGSTSATIQLPGRTHCEYSIKLINYDLIGREASTEVIVWYRPDVFNSNLIYIYPIVLLISAVILLKCCMCLCCSNGANNHSVLLSSCNEKGTVTIV</sequence>
<evidence type="ECO:0008006" key="4">
    <source>
        <dbReference type="Google" id="ProtNLM"/>
    </source>
</evidence>
<evidence type="ECO:0000313" key="3">
    <source>
        <dbReference type="Proteomes" id="UP000277928"/>
    </source>
</evidence>
<reference evidence="2 3" key="1">
    <citation type="submission" date="2018-08" db="EMBL/GenBank/DDBJ databases">
        <authorList>
            <person name="Laetsch R D."/>
            <person name="Stevens L."/>
            <person name="Kumar S."/>
            <person name="Blaxter L. M."/>
        </authorList>
    </citation>
    <scope>NUCLEOTIDE SEQUENCE [LARGE SCALE GENOMIC DNA]</scope>
</reference>
<protein>
    <recommendedName>
        <fullName evidence="4">Fibronectin type-III domain-containing protein</fullName>
    </recommendedName>
</protein>
<dbReference type="EMBL" id="UYRX01000583">
    <property type="protein sequence ID" value="VDK84171.1"/>
    <property type="molecule type" value="Genomic_DNA"/>
</dbReference>
<dbReference type="InterPro" id="IPR036116">
    <property type="entry name" value="FN3_sf"/>
</dbReference>
<dbReference type="AlphaFoldDB" id="A0A3P6V2D7"/>
<accession>A0A3P6V2D7</accession>
<keyword evidence="1" id="KW-1133">Transmembrane helix</keyword>